<evidence type="ECO:0000259" key="1">
    <source>
        <dbReference type="Pfam" id="PF09994"/>
    </source>
</evidence>
<dbReference type="InParanoid" id="A0A448YS67"/>
<dbReference type="FunCoup" id="A0A448YS67">
    <property type="interactions" value="42"/>
</dbReference>
<dbReference type="PANTHER" id="PTHR33840:SF2">
    <property type="entry name" value="TLE1 PHOSPHOLIPASE DOMAIN-CONTAINING PROTEIN"/>
    <property type="match status" value="1"/>
</dbReference>
<accession>A0A448YS67</accession>
<protein>
    <submittedName>
        <fullName evidence="2">DEKNAAC105000</fullName>
    </submittedName>
</protein>
<feature type="domain" description="T6SS Phospholipase effector Tle1-like catalytic" evidence="1">
    <location>
        <begin position="7"/>
        <end position="232"/>
    </location>
</feature>
<name>A0A448YS67_BRENA</name>
<sequence>MYEHCRMDLDSAFAFSVDYYVVHAYQFLIKCYYPGDKIYLFGFSRGSFVCRILAGMIEKIGLLDKGLKSMVNTAWQIYQKWEKDGQPTTVKDSGCFSISEFKRTFCRQNVKIEFMGLWDSINSCGIIRDRLFPYASSSAHVGHVRHAVSINERRAKLKQNLFVPYSYLPSLFGIDSRGEEVPLLGDTDRHPRNCSDDLLEVWFPGDHSDVGGNWPPDIGGHELANVSFRWILSYAIEFGVLFKRGSVHEFAEKYTSLASVLSSHHDCLCLIRHNQAIHNTLCPKPRDSQYLFPDVDKLVVLPDVPVKRDDCRGNDGILRTLFWWFVEILPVGYLIENTKGKWRPVYSPNLGRSRTVPEAAKIHWSLIWRTKFVADYKSPNLPDIYQRLTNAIRKEENAEPGTSPITTAQLIDFRTGIINANCLLDGPIDIDFVDIPDDLSLCISMYPDL</sequence>
<reference evidence="2 3" key="1">
    <citation type="submission" date="2018-12" db="EMBL/GenBank/DDBJ databases">
        <authorList>
            <person name="Tiukova I."/>
            <person name="Dainat J."/>
        </authorList>
    </citation>
    <scope>NUCLEOTIDE SEQUENCE [LARGE SCALE GENOMIC DNA]</scope>
</reference>
<dbReference type="PANTHER" id="PTHR33840">
    <property type="match status" value="1"/>
</dbReference>
<evidence type="ECO:0000313" key="3">
    <source>
        <dbReference type="Proteomes" id="UP000290900"/>
    </source>
</evidence>
<dbReference type="OrthoDB" id="3162439at2759"/>
<dbReference type="Pfam" id="PF09994">
    <property type="entry name" value="T6SS_Tle1-like_cat"/>
    <property type="match status" value="1"/>
</dbReference>
<organism evidence="2 3">
    <name type="scientific">Brettanomyces naardenensis</name>
    <name type="common">Yeast</name>
    <dbReference type="NCBI Taxonomy" id="13370"/>
    <lineage>
        <taxon>Eukaryota</taxon>
        <taxon>Fungi</taxon>
        <taxon>Dikarya</taxon>
        <taxon>Ascomycota</taxon>
        <taxon>Saccharomycotina</taxon>
        <taxon>Pichiomycetes</taxon>
        <taxon>Pichiales</taxon>
        <taxon>Pichiaceae</taxon>
        <taxon>Brettanomyces</taxon>
    </lineage>
</organism>
<keyword evidence="3" id="KW-1185">Reference proteome</keyword>
<dbReference type="EMBL" id="CAACVR010000056">
    <property type="protein sequence ID" value="VEU23761.1"/>
    <property type="molecule type" value="Genomic_DNA"/>
</dbReference>
<dbReference type="AlphaFoldDB" id="A0A448YS67"/>
<dbReference type="Proteomes" id="UP000290900">
    <property type="component" value="Unassembled WGS sequence"/>
</dbReference>
<proteinExistence type="predicted"/>
<dbReference type="InterPro" id="IPR018712">
    <property type="entry name" value="Tle1-like_cat"/>
</dbReference>
<evidence type="ECO:0000313" key="2">
    <source>
        <dbReference type="EMBL" id="VEU23761.1"/>
    </source>
</evidence>
<gene>
    <name evidence="2" type="ORF">BRENAR_LOCUS4490</name>
</gene>
<dbReference type="STRING" id="13370.A0A448YS67"/>